<dbReference type="InterPro" id="IPR010730">
    <property type="entry name" value="HET"/>
</dbReference>
<dbReference type="PANTHER" id="PTHR24148:SF73">
    <property type="entry name" value="HET DOMAIN PROTEIN (AFU_ORTHOLOGUE AFUA_8G01020)"/>
    <property type="match status" value="1"/>
</dbReference>
<gene>
    <name evidence="3" type="ORF">SLS60_007106</name>
</gene>
<feature type="domain" description="Heterokaryon incompatibility" evidence="2">
    <location>
        <begin position="85"/>
        <end position="230"/>
    </location>
</feature>
<comment type="caution">
    <text evidence="3">The sequence shown here is derived from an EMBL/GenBank/DDBJ whole genome shotgun (WGS) entry which is preliminary data.</text>
</comment>
<protein>
    <recommendedName>
        <fullName evidence="2">Heterokaryon incompatibility domain-containing protein</fullName>
    </recommendedName>
</protein>
<evidence type="ECO:0000256" key="1">
    <source>
        <dbReference type="SAM" id="MobiDB-lite"/>
    </source>
</evidence>
<sequence>MSQYLGSDEGNTVIDGRENEASSSTSFGQASRKVDTFVHTPLLRHQDNTPIRLLQICNGSTEDDIRLAIHHTHDWTKGESHRTTYTCLSYRCGGDQATRRISVDGKAKYVRENLYDFLATWTRKDQDAKKRLWIDALCIDQSNVAERNHQVQKMGEIYKTADEVIIWLGRYPAIDQNLRAVFSIREQPVPSDIESLLRIFDPDQAFHVAEEVLRIILWNDYWNRAWITQEVYLARKKTLAMNDQTIPLETFFQRLDDYCIFAGKAYHQYSACMEMKVEMSKPRASSLVCLLSHFRNKLCSVPRDRIFSLLSICADGDQFEVDYELPKEELMYKVLRNSSEILCFCTAATVAQNLNIDDPSQPTDVQPGFQGYLLKDLLVRDLKWKRQRALYMANDHIEYGNK</sequence>
<evidence type="ECO:0000313" key="3">
    <source>
        <dbReference type="EMBL" id="KAL1600718.1"/>
    </source>
</evidence>
<dbReference type="InterPro" id="IPR052895">
    <property type="entry name" value="HetReg/Transcr_Mod"/>
</dbReference>
<dbReference type="PANTHER" id="PTHR24148">
    <property type="entry name" value="ANKYRIN REPEAT DOMAIN-CONTAINING PROTEIN 39 HOMOLOG-RELATED"/>
    <property type="match status" value="1"/>
</dbReference>
<feature type="region of interest" description="Disordered" evidence="1">
    <location>
        <begin position="1"/>
        <end position="30"/>
    </location>
</feature>
<keyword evidence="4" id="KW-1185">Reference proteome</keyword>
<evidence type="ECO:0000313" key="4">
    <source>
        <dbReference type="Proteomes" id="UP001521785"/>
    </source>
</evidence>
<dbReference type="Pfam" id="PF06985">
    <property type="entry name" value="HET"/>
    <property type="match status" value="1"/>
</dbReference>
<dbReference type="Proteomes" id="UP001521785">
    <property type="component" value="Unassembled WGS sequence"/>
</dbReference>
<reference evidence="3 4" key="1">
    <citation type="submission" date="2024-02" db="EMBL/GenBank/DDBJ databases">
        <title>De novo assembly and annotation of 12 fungi associated with fruit tree decline syndrome in Ontario, Canada.</title>
        <authorList>
            <person name="Sulman M."/>
            <person name="Ellouze W."/>
            <person name="Ilyukhin E."/>
        </authorList>
    </citation>
    <scope>NUCLEOTIDE SEQUENCE [LARGE SCALE GENOMIC DNA]</scope>
    <source>
        <strain evidence="3 4">M42-189</strain>
    </source>
</reference>
<dbReference type="EMBL" id="JAKJXO020000009">
    <property type="protein sequence ID" value="KAL1600718.1"/>
    <property type="molecule type" value="Genomic_DNA"/>
</dbReference>
<proteinExistence type="predicted"/>
<evidence type="ECO:0000259" key="2">
    <source>
        <dbReference type="Pfam" id="PF06985"/>
    </source>
</evidence>
<accession>A0ABR3R926</accession>
<name>A0ABR3R926_9PLEO</name>
<organism evidence="3 4">
    <name type="scientific">Paraconiothyrium brasiliense</name>
    <dbReference type="NCBI Taxonomy" id="300254"/>
    <lineage>
        <taxon>Eukaryota</taxon>
        <taxon>Fungi</taxon>
        <taxon>Dikarya</taxon>
        <taxon>Ascomycota</taxon>
        <taxon>Pezizomycotina</taxon>
        <taxon>Dothideomycetes</taxon>
        <taxon>Pleosporomycetidae</taxon>
        <taxon>Pleosporales</taxon>
        <taxon>Massarineae</taxon>
        <taxon>Didymosphaeriaceae</taxon>
        <taxon>Paraconiothyrium</taxon>
    </lineage>
</organism>